<evidence type="ECO:0000313" key="7">
    <source>
        <dbReference type="EMBL" id="AXE19392.1"/>
    </source>
</evidence>
<dbReference type="GO" id="GO:0005886">
    <property type="term" value="C:plasma membrane"/>
    <property type="evidence" value="ECO:0007669"/>
    <property type="project" value="UniProtKB-SubCell"/>
</dbReference>
<dbReference type="Proteomes" id="UP000251993">
    <property type="component" value="Chromosome"/>
</dbReference>
<evidence type="ECO:0000256" key="4">
    <source>
        <dbReference type="RuleBase" id="RU003456"/>
    </source>
</evidence>
<evidence type="ECO:0000256" key="1">
    <source>
        <dbReference type="ARBA" id="ARBA00007569"/>
    </source>
</evidence>
<name>A0A344TL71_9BACT</name>
<dbReference type="GO" id="GO:0008137">
    <property type="term" value="F:NADH dehydrogenase (ubiquinone) activity"/>
    <property type="evidence" value="ECO:0007669"/>
    <property type="project" value="InterPro"/>
</dbReference>
<keyword evidence="3 4" id="KW-0520">NAD</keyword>
<keyword evidence="2 3" id="KW-0813">Transport</keyword>
<evidence type="ECO:0000313" key="8">
    <source>
        <dbReference type="Proteomes" id="UP000251993"/>
    </source>
</evidence>
<dbReference type="InterPro" id="IPR010218">
    <property type="entry name" value="NADH_DH_suC"/>
</dbReference>
<dbReference type="GO" id="GO:0048038">
    <property type="term" value="F:quinone binding"/>
    <property type="evidence" value="ECO:0007669"/>
    <property type="project" value="UniProtKB-KW"/>
</dbReference>
<keyword evidence="3" id="KW-0472">Membrane</keyword>
<dbReference type="KEGG" id="run:DR864_17375"/>
<dbReference type="HAMAP" id="MF_01357">
    <property type="entry name" value="NDH1_NuoC"/>
    <property type="match status" value="1"/>
</dbReference>
<organism evidence="7 8">
    <name type="scientific">Runella rosea</name>
    <dbReference type="NCBI Taxonomy" id="2259595"/>
    <lineage>
        <taxon>Bacteria</taxon>
        <taxon>Pseudomonadati</taxon>
        <taxon>Bacteroidota</taxon>
        <taxon>Cytophagia</taxon>
        <taxon>Cytophagales</taxon>
        <taxon>Spirosomataceae</taxon>
        <taxon>Runella</taxon>
    </lineage>
</organism>
<protein>
    <recommendedName>
        <fullName evidence="3">NADH-quinone oxidoreductase subunit C</fullName>
        <ecNumber evidence="3">7.1.1.-</ecNumber>
    </recommendedName>
    <alternativeName>
        <fullName evidence="3">NADH dehydrogenase I subunit C</fullName>
    </alternativeName>
    <alternativeName>
        <fullName evidence="3">NDH-1 subunit C</fullName>
    </alternativeName>
</protein>
<comment type="function">
    <text evidence="3">NDH-1 shuttles electrons from NADH, via FMN and iron-sulfur (Fe-S) centers, to quinones in the respiratory chain. The immediate electron acceptor for the enzyme in this species is believed to be a menaquinone. Couples the redox reaction to proton translocation (for every two electrons transferred, four hydrogen ions are translocated across the cytoplasmic membrane), and thus conserves the redox energy in a proton gradient.</text>
</comment>
<comment type="subunit">
    <text evidence="3">NDH-1 is composed of 14 different subunits. Subunits NuoB, C, D, E, F, and G constitute the peripheral sector of the complex.</text>
</comment>
<reference evidence="7 8" key="1">
    <citation type="submission" date="2018-07" db="EMBL/GenBank/DDBJ databases">
        <title>Genome sequencing of Runella.</title>
        <authorList>
            <person name="Baek M.-G."/>
            <person name="Yi H."/>
        </authorList>
    </citation>
    <scope>NUCLEOTIDE SEQUENCE [LARGE SCALE GENOMIC DNA]</scope>
    <source>
        <strain evidence="7 8">HYN0085</strain>
    </source>
</reference>
<accession>A0A344TL71</accession>
<evidence type="ECO:0000256" key="5">
    <source>
        <dbReference type="RuleBase" id="RU003582"/>
    </source>
</evidence>
<dbReference type="GO" id="GO:0050136">
    <property type="term" value="F:NADH dehydrogenase (quinone) (non-electrogenic) activity"/>
    <property type="evidence" value="ECO:0007669"/>
    <property type="project" value="UniProtKB-UniRule"/>
</dbReference>
<dbReference type="EC" id="7.1.1.-" evidence="3"/>
<gene>
    <name evidence="3" type="primary">nuoC</name>
    <name evidence="7" type="ORF">DR864_17375</name>
</gene>
<dbReference type="PANTHER" id="PTHR10884:SF14">
    <property type="entry name" value="NADH DEHYDROGENASE [UBIQUINONE] IRON-SULFUR PROTEIN 3, MITOCHONDRIAL"/>
    <property type="match status" value="1"/>
</dbReference>
<dbReference type="PROSITE" id="PS00542">
    <property type="entry name" value="COMPLEX1_30K"/>
    <property type="match status" value="1"/>
</dbReference>
<dbReference type="PANTHER" id="PTHR10884">
    <property type="entry name" value="NADH DEHYDROGENASE UBIQUINONE IRON-SULFUR PROTEIN 3"/>
    <property type="match status" value="1"/>
</dbReference>
<sequence length="165" mass="19268">MNTHDIVERLKSKFSTDSVLVVNEKTPQPIVQIPVDLLLDICQFLHEDDLLYFDFMACLTGIDNGPEKGTMELIYHLTSIPYQRNLILKVMLPRQVDGQQPSIPSLSSIWKTADWHEREAFDLIGIRFDNHPDLRRILLPKDWVGHPLQKDYQEQDLYHGIKVKY</sequence>
<dbReference type="RefSeq" id="WP_114068165.1">
    <property type="nucleotide sequence ID" value="NZ_CP030850.1"/>
</dbReference>
<proteinExistence type="inferred from homology"/>
<keyword evidence="3 4" id="KW-1278">Translocase</keyword>
<dbReference type="Gene3D" id="3.30.460.80">
    <property type="entry name" value="NADH:ubiquinone oxidoreductase, 30kDa subunit"/>
    <property type="match status" value="1"/>
</dbReference>
<comment type="similarity">
    <text evidence="1 3 4">Belongs to the complex I 30 kDa subunit family.</text>
</comment>
<feature type="domain" description="NADH:ubiquinone oxidoreductase 30kDa subunit" evidence="6">
    <location>
        <begin position="32"/>
        <end position="154"/>
    </location>
</feature>
<dbReference type="NCBIfam" id="TIGR01961">
    <property type="entry name" value="NuoC_fam"/>
    <property type="match status" value="1"/>
</dbReference>
<dbReference type="InterPro" id="IPR020396">
    <property type="entry name" value="NADH_UbQ_OxRdtase_CS"/>
</dbReference>
<evidence type="ECO:0000259" key="6">
    <source>
        <dbReference type="Pfam" id="PF00329"/>
    </source>
</evidence>
<comment type="subcellular location">
    <subcellularLocation>
        <location evidence="3">Cell membrane</location>
        <topology evidence="3">Peripheral membrane protein</topology>
        <orientation evidence="3">Cytoplasmic side</orientation>
    </subcellularLocation>
</comment>
<dbReference type="SUPFAM" id="SSF143243">
    <property type="entry name" value="Nqo5-like"/>
    <property type="match status" value="1"/>
</dbReference>
<keyword evidence="8" id="KW-1185">Reference proteome</keyword>
<evidence type="ECO:0000256" key="3">
    <source>
        <dbReference type="HAMAP-Rule" id="MF_01357"/>
    </source>
</evidence>
<dbReference type="Pfam" id="PF00329">
    <property type="entry name" value="Complex1_30kDa"/>
    <property type="match status" value="1"/>
</dbReference>
<evidence type="ECO:0000256" key="2">
    <source>
        <dbReference type="ARBA" id="ARBA00022448"/>
    </source>
</evidence>
<keyword evidence="3 5" id="KW-0874">Quinone</keyword>
<dbReference type="InterPro" id="IPR001268">
    <property type="entry name" value="NADH_UbQ_OxRdtase_30kDa_su"/>
</dbReference>
<comment type="catalytic activity">
    <reaction evidence="3 5">
        <text>a quinone + NADH + 5 H(+)(in) = a quinol + NAD(+) + 4 H(+)(out)</text>
        <dbReference type="Rhea" id="RHEA:57888"/>
        <dbReference type="ChEBI" id="CHEBI:15378"/>
        <dbReference type="ChEBI" id="CHEBI:24646"/>
        <dbReference type="ChEBI" id="CHEBI:57540"/>
        <dbReference type="ChEBI" id="CHEBI:57945"/>
        <dbReference type="ChEBI" id="CHEBI:132124"/>
    </reaction>
</comment>
<keyword evidence="3" id="KW-1003">Cell membrane</keyword>
<dbReference type="EMBL" id="CP030850">
    <property type="protein sequence ID" value="AXE19392.1"/>
    <property type="molecule type" value="Genomic_DNA"/>
</dbReference>
<dbReference type="OrthoDB" id="9803286at2"/>
<dbReference type="AlphaFoldDB" id="A0A344TL71"/>
<dbReference type="InterPro" id="IPR037232">
    <property type="entry name" value="NADH_quin_OxRdtase_su_C/D-like"/>
</dbReference>